<gene>
    <name evidence="4" type="ORF">H4Q32_000834</name>
</gene>
<dbReference type="InterPro" id="IPR003599">
    <property type="entry name" value="Ig_sub"/>
</dbReference>
<comment type="caution">
    <text evidence="4">The sequence shown here is derived from an EMBL/GenBank/DDBJ whole genome shotgun (WGS) entry which is preliminary data.</text>
</comment>
<dbReference type="InterPro" id="IPR036179">
    <property type="entry name" value="Ig-like_dom_sf"/>
</dbReference>
<dbReference type="EMBL" id="JACTAM010000022">
    <property type="protein sequence ID" value="KAI2650769.1"/>
    <property type="molecule type" value="Genomic_DNA"/>
</dbReference>
<proteinExistence type="predicted"/>
<dbReference type="InterPro" id="IPR013783">
    <property type="entry name" value="Ig-like_fold"/>
</dbReference>
<dbReference type="Proteomes" id="UP000830375">
    <property type="component" value="Unassembled WGS sequence"/>
</dbReference>
<evidence type="ECO:0000256" key="2">
    <source>
        <dbReference type="SAM" id="Phobius"/>
    </source>
</evidence>
<keyword evidence="2" id="KW-0812">Transmembrane</keyword>
<keyword evidence="2" id="KW-0472">Membrane</keyword>
<dbReference type="PANTHER" id="PTHR21063">
    <property type="entry name" value="LFA-3"/>
    <property type="match status" value="1"/>
</dbReference>
<accession>A0ABQ8LJC9</accession>
<feature type="domain" description="Immunoglobulin" evidence="3">
    <location>
        <begin position="30"/>
        <end position="133"/>
    </location>
</feature>
<evidence type="ECO:0000313" key="5">
    <source>
        <dbReference type="Proteomes" id="UP000830375"/>
    </source>
</evidence>
<feature type="transmembrane region" description="Helical" evidence="2">
    <location>
        <begin position="229"/>
        <end position="247"/>
    </location>
</feature>
<dbReference type="SUPFAM" id="SSF48726">
    <property type="entry name" value="Immunoglobulin"/>
    <property type="match status" value="2"/>
</dbReference>
<evidence type="ECO:0000259" key="3">
    <source>
        <dbReference type="SMART" id="SM00409"/>
    </source>
</evidence>
<feature type="region of interest" description="Disordered" evidence="1">
    <location>
        <begin position="282"/>
        <end position="305"/>
    </location>
</feature>
<feature type="domain" description="Immunoglobulin" evidence="3">
    <location>
        <begin position="139"/>
        <end position="243"/>
    </location>
</feature>
<organism evidence="4 5">
    <name type="scientific">Labeo rohita</name>
    <name type="common">Indian major carp</name>
    <name type="synonym">Cyprinus rohita</name>
    <dbReference type="NCBI Taxonomy" id="84645"/>
    <lineage>
        <taxon>Eukaryota</taxon>
        <taxon>Metazoa</taxon>
        <taxon>Chordata</taxon>
        <taxon>Craniata</taxon>
        <taxon>Vertebrata</taxon>
        <taxon>Euteleostomi</taxon>
        <taxon>Actinopterygii</taxon>
        <taxon>Neopterygii</taxon>
        <taxon>Teleostei</taxon>
        <taxon>Ostariophysi</taxon>
        <taxon>Cypriniformes</taxon>
        <taxon>Cyprinidae</taxon>
        <taxon>Labeoninae</taxon>
        <taxon>Labeonini</taxon>
        <taxon>Labeo</taxon>
    </lineage>
</organism>
<keyword evidence="2" id="KW-1133">Transmembrane helix</keyword>
<reference evidence="4 5" key="1">
    <citation type="submission" date="2022-01" db="EMBL/GenBank/DDBJ databases">
        <title>A high-quality chromosome-level genome assembly of rohu carp, Labeo rohita.</title>
        <authorList>
            <person name="Arick M.A. II"/>
            <person name="Hsu C.-Y."/>
            <person name="Magbanua Z."/>
            <person name="Pechanova O."/>
            <person name="Grover C."/>
            <person name="Miller E."/>
            <person name="Thrash A."/>
            <person name="Ezzel L."/>
            <person name="Alam S."/>
            <person name="Benzie J."/>
            <person name="Hamilton M."/>
            <person name="Karsi A."/>
            <person name="Lawrence M.L."/>
            <person name="Peterson D.G."/>
        </authorList>
    </citation>
    <scope>NUCLEOTIDE SEQUENCE [LARGE SCALE GENOMIC DNA]</scope>
    <source>
        <strain evidence="5">BAU-BD-2019</strain>
        <tissue evidence="4">Blood</tissue>
    </source>
</reference>
<protein>
    <submittedName>
        <fullName evidence="4">Neural cell adhesion molecule L1</fullName>
    </submittedName>
</protein>
<keyword evidence="5" id="KW-1185">Reference proteome</keyword>
<feature type="transmembrane region" description="Helical" evidence="2">
    <location>
        <begin position="253"/>
        <end position="274"/>
    </location>
</feature>
<sequence length="305" mass="34470">MDAHTRDEASGGIVDRVAAAFSRSASDVATNRVSVLKGDSVTLHTNITINQRDRVKWYFHDTLIAQINGDLRYICTDVQCNKDNEHFRDRLKLDNRTGDLTITNISTSDAEIYQLKIFSSSGRTGNGFDVFVHDAPAKNKEKSLMEGESVTLDTLEERNPNDLLTWYFNRTCIAEITGDQTKICEDVQCKQRFKNRLKLHHQSGSLIITNTKTTDSGLYKLQIETNKNLYRITSIMSFSVFVTDLGLSLAVTAVIYAAVFLLVTATAVGMIYYLRRPRKDEEGLQDRRGSQQDQCEDTDALFPFK</sequence>
<dbReference type="InterPro" id="IPR013106">
    <property type="entry name" value="Ig_V-set"/>
</dbReference>
<dbReference type="PANTHER" id="PTHR21063:SF4">
    <property type="entry name" value="CD48 ANTIGEN-RELATED"/>
    <property type="match status" value="1"/>
</dbReference>
<dbReference type="Pfam" id="PF07686">
    <property type="entry name" value="V-set"/>
    <property type="match status" value="2"/>
</dbReference>
<evidence type="ECO:0000313" key="4">
    <source>
        <dbReference type="EMBL" id="KAI2650769.1"/>
    </source>
</evidence>
<dbReference type="Gene3D" id="2.60.40.10">
    <property type="entry name" value="Immunoglobulins"/>
    <property type="match status" value="2"/>
</dbReference>
<dbReference type="SMART" id="SM00409">
    <property type="entry name" value="IG"/>
    <property type="match status" value="2"/>
</dbReference>
<evidence type="ECO:0000256" key="1">
    <source>
        <dbReference type="SAM" id="MobiDB-lite"/>
    </source>
</evidence>
<name>A0ABQ8LJC9_LABRO</name>